<dbReference type="EMBL" id="BSDI01000003">
    <property type="protein sequence ID" value="GLH95478.1"/>
    <property type="molecule type" value="Genomic_DNA"/>
</dbReference>
<organism evidence="1 2">
    <name type="scientific">Phytohabitans aurantiacus</name>
    <dbReference type="NCBI Taxonomy" id="3016789"/>
    <lineage>
        <taxon>Bacteria</taxon>
        <taxon>Bacillati</taxon>
        <taxon>Actinomycetota</taxon>
        <taxon>Actinomycetes</taxon>
        <taxon>Micromonosporales</taxon>
        <taxon>Micromonosporaceae</taxon>
    </lineage>
</organism>
<evidence type="ECO:0008006" key="3">
    <source>
        <dbReference type="Google" id="ProtNLM"/>
    </source>
</evidence>
<dbReference type="Proteomes" id="UP001144280">
    <property type="component" value="Unassembled WGS sequence"/>
</dbReference>
<evidence type="ECO:0000313" key="1">
    <source>
        <dbReference type="EMBL" id="GLH95478.1"/>
    </source>
</evidence>
<gene>
    <name evidence="1" type="ORF">Pa4123_07500</name>
</gene>
<comment type="caution">
    <text evidence="1">The sequence shown here is derived from an EMBL/GenBank/DDBJ whole genome shotgun (WGS) entry which is preliminary data.</text>
</comment>
<proteinExistence type="predicted"/>
<sequence length="417" mass="44633">MLWLGLGLAGALVVCSVPVVVAVAFLDRGPGAEASTSPRPVSSPLAGDAESVTQLWLRERMTDVLNQQAAALLRGDERGFLAAAAAKSPAVSVLRRQYRSLRALRVTVWQPRISDLPARAGAEWTVAVSFGHCFALPGCRAARVAVPTRWVETAGVPRLVAVEPSPSAQDGPRPWEVSDLLVAAGRRTVVATTAAQKPRLGTLLNEAEQAAAVADRYAVDGTPPDRYLIFYAGDAEWKRWYGGGRPDWTAGYAVPVGSGHFDVVLGARDLHSTVLDDLLRHEMTHASSLPDEGYRTGANWWLVEGVADHAAAGGRPVSRYESLADVRRLVAGGWDGQLASAEPGEGAADWQVSAAYGVGYLAVRHLVDRYGLADVLAFFKAVVHERHSLEQASTDVFGEQWQALHDDCASYIRSAGS</sequence>
<evidence type="ECO:0000313" key="2">
    <source>
        <dbReference type="Proteomes" id="UP001144280"/>
    </source>
</evidence>
<protein>
    <recommendedName>
        <fullName evidence="3">Peptidase MA-like domain-containing protein</fullName>
    </recommendedName>
</protein>
<reference evidence="1" key="1">
    <citation type="submission" date="2022-12" db="EMBL/GenBank/DDBJ databases">
        <title>New Phytohabitans aurantiacus sp. RD004123 nov., an actinomycete isolated from soil.</title>
        <authorList>
            <person name="Triningsih D.W."/>
            <person name="Harunari E."/>
            <person name="Igarashi Y."/>
        </authorList>
    </citation>
    <scope>NUCLEOTIDE SEQUENCE</scope>
    <source>
        <strain evidence="1">RD004123</strain>
    </source>
</reference>
<accession>A0ABQ5QM74</accession>
<keyword evidence="2" id="KW-1185">Reference proteome</keyword>
<name>A0ABQ5QM74_9ACTN</name>